<dbReference type="STRING" id="1123402.SAMN02583745_01133"/>
<evidence type="ECO:0000313" key="6">
    <source>
        <dbReference type="EMBL" id="SET01404.1"/>
    </source>
</evidence>
<accession>A0A1I0B5L5</accession>
<protein>
    <submittedName>
        <fullName evidence="6">Glycosidase</fullName>
    </submittedName>
</protein>
<keyword evidence="7" id="KW-1185">Reference proteome</keyword>
<evidence type="ECO:0000259" key="5">
    <source>
        <dbReference type="SMART" id="SM00642"/>
    </source>
</evidence>
<dbReference type="GO" id="GO:0005975">
    <property type="term" value="P:carbohydrate metabolic process"/>
    <property type="evidence" value="ECO:0007669"/>
    <property type="project" value="InterPro"/>
</dbReference>
<dbReference type="InterPro" id="IPR013783">
    <property type="entry name" value="Ig-like_fold"/>
</dbReference>
<evidence type="ECO:0000256" key="1">
    <source>
        <dbReference type="ARBA" id="ARBA00008061"/>
    </source>
</evidence>
<reference evidence="7" key="1">
    <citation type="submission" date="2016-10" db="EMBL/GenBank/DDBJ databases">
        <authorList>
            <person name="Varghese N."/>
            <person name="Submissions S."/>
        </authorList>
    </citation>
    <scope>NUCLEOTIDE SEQUENCE [LARGE SCALE GENOMIC DNA]</scope>
    <source>
        <strain evidence="7">DSM 18579</strain>
    </source>
</reference>
<name>A0A1I0B5L5_9GAMM</name>
<dbReference type="CDD" id="cd02857">
    <property type="entry name" value="E_set_CDase_PDE_N"/>
    <property type="match status" value="1"/>
</dbReference>
<dbReference type="Pfam" id="PF00128">
    <property type="entry name" value="Alpha-amylase"/>
    <property type="match status" value="1"/>
</dbReference>
<sequence>MITKSALHHIPKSQMAYAYDKDTLHIRMRSAIGEVKKVTLWIGDPYKWEDGGLGGNLEGGNVNSIWTGGERHEMILEGQIELFDCWFCEFTPPHKRARYGFILEDMTGNERLFFGEKHIEVIKNSTDETKVLMNLGNLFCFPFLNQIDVLTVPNWVKTTVWYQIFPERFANGRPNISPKNVEPWGSTPTGSNFMGGDIFGIIDNLDYLIDLGITGIYLCPIFTASANHKYDTIDYYNIDPHFGGNEALKLLVEKAHKHGIKIMLDAVFNHSGANFPKWLDVVKNGEQSIYKDWFWINRFPVHLNDLEEEIDYWNLPYETFSNVANMPKLNTENPECKAFLLDVATYWIKEFDIDGWRLDVANEIDHQFWRDFRKCVKAIKPDCYILGEIWHDGNPWVRGDQYDALMNYPLATAINAFISHRTITAKQFMQDLDQARINYPRQANEVMFNLLDSHDTDRLLSLCNGNKHSAKLAYLLLFLQPGSPCIYYGGEIGLDGKKQGSIEGARKCMQWDIQKQGIDLKNYIKRLIELRKIEPDLHLHELTWLDIGNDDNCIGLQKGSTLILINNSLTDKIFHLSNHLTGQHQELITNKPYQLESTTTIPGLCGCIFKI</sequence>
<dbReference type="Proteomes" id="UP000242642">
    <property type="component" value="Unassembled WGS sequence"/>
</dbReference>
<dbReference type="InterPro" id="IPR006047">
    <property type="entry name" value="GH13_cat_dom"/>
</dbReference>
<evidence type="ECO:0000256" key="3">
    <source>
        <dbReference type="ARBA" id="ARBA00023295"/>
    </source>
</evidence>
<dbReference type="SMART" id="SM00642">
    <property type="entry name" value="Aamy"/>
    <property type="match status" value="1"/>
</dbReference>
<dbReference type="SUPFAM" id="SSF81296">
    <property type="entry name" value="E set domains"/>
    <property type="match status" value="1"/>
</dbReference>
<dbReference type="PRINTS" id="PR00110">
    <property type="entry name" value="ALPHAAMYLASE"/>
</dbReference>
<dbReference type="PANTHER" id="PTHR10357:SF210">
    <property type="entry name" value="MALTODEXTRIN GLUCOSIDASE"/>
    <property type="match status" value="1"/>
</dbReference>
<evidence type="ECO:0000256" key="2">
    <source>
        <dbReference type="ARBA" id="ARBA00022801"/>
    </source>
</evidence>
<dbReference type="OrthoDB" id="9805159at2"/>
<dbReference type="EMBL" id="FOHV01000007">
    <property type="protein sequence ID" value="SET01404.1"/>
    <property type="molecule type" value="Genomic_DNA"/>
</dbReference>
<proteinExistence type="inferred from homology"/>
<dbReference type="InterPro" id="IPR004185">
    <property type="entry name" value="Glyco_hydro_13_lg-like_dom"/>
</dbReference>
<dbReference type="Pfam" id="PF02903">
    <property type="entry name" value="Alpha-amylase_N"/>
    <property type="match status" value="1"/>
</dbReference>
<dbReference type="RefSeq" id="WP_093318486.1">
    <property type="nucleotide sequence ID" value="NZ_FOHV01000007.1"/>
</dbReference>
<dbReference type="GO" id="GO:0043169">
    <property type="term" value="F:cation binding"/>
    <property type="evidence" value="ECO:0007669"/>
    <property type="project" value="InterPro"/>
</dbReference>
<dbReference type="Gene3D" id="2.60.40.10">
    <property type="entry name" value="Immunoglobulins"/>
    <property type="match status" value="1"/>
</dbReference>
<comment type="similarity">
    <text evidence="1 4">Belongs to the glycosyl hydrolase 13 family.</text>
</comment>
<dbReference type="PANTHER" id="PTHR10357">
    <property type="entry name" value="ALPHA-AMYLASE FAMILY MEMBER"/>
    <property type="match status" value="1"/>
</dbReference>
<evidence type="ECO:0000313" key="7">
    <source>
        <dbReference type="Proteomes" id="UP000242642"/>
    </source>
</evidence>
<dbReference type="SUPFAM" id="SSF51445">
    <property type="entry name" value="(Trans)glycosidases"/>
    <property type="match status" value="1"/>
</dbReference>
<evidence type="ECO:0000256" key="4">
    <source>
        <dbReference type="RuleBase" id="RU003615"/>
    </source>
</evidence>
<dbReference type="AlphaFoldDB" id="A0A1I0B5L5"/>
<gene>
    <name evidence="6" type="ORF">SAMN02583745_01133</name>
</gene>
<dbReference type="Gene3D" id="3.20.20.80">
    <property type="entry name" value="Glycosidases"/>
    <property type="match status" value="1"/>
</dbReference>
<dbReference type="InterPro" id="IPR017853">
    <property type="entry name" value="GH"/>
</dbReference>
<dbReference type="InterPro" id="IPR006046">
    <property type="entry name" value="Alpha_amylase"/>
</dbReference>
<dbReference type="InterPro" id="IPR014756">
    <property type="entry name" value="Ig_E-set"/>
</dbReference>
<keyword evidence="3 6" id="KW-0326">Glycosidase</keyword>
<dbReference type="Gene3D" id="3.90.400.10">
    <property type="entry name" value="Oligo-1,6-glucosidase, Domain 2"/>
    <property type="match status" value="1"/>
</dbReference>
<dbReference type="InterPro" id="IPR045857">
    <property type="entry name" value="O16G_dom_2"/>
</dbReference>
<dbReference type="CDD" id="cd11338">
    <property type="entry name" value="AmyAc_CMD"/>
    <property type="match status" value="1"/>
</dbReference>
<keyword evidence="2" id="KW-0378">Hydrolase</keyword>
<organism evidence="6 7">
    <name type="scientific">Thorsellia anophelis DSM 18579</name>
    <dbReference type="NCBI Taxonomy" id="1123402"/>
    <lineage>
        <taxon>Bacteria</taxon>
        <taxon>Pseudomonadati</taxon>
        <taxon>Pseudomonadota</taxon>
        <taxon>Gammaproteobacteria</taxon>
        <taxon>Enterobacterales</taxon>
        <taxon>Thorselliaceae</taxon>
        <taxon>Thorsellia</taxon>
    </lineage>
</organism>
<feature type="domain" description="Glycosyl hydrolase family 13 catalytic" evidence="5">
    <location>
        <begin position="163"/>
        <end position="531"/>
    </location>
</feature>
<dbReference type="GO" id="GO:0004556">
    <property type="term" value="F:alpha-amylase activity"/>
    <property type="evidence" value="ECO:0007669"/>
    <property type="project" value="InterPro"/>
</dbReference>